<protein>
    <recommendedName>
        <fullName evidence="4">Type II secretion system protein</fullName>
    </recommendedName>
</protein>
<feature type="transmembrane region" description="Helical" evidence="1">
    <location>
        <begin position="12"/>
        <end position="36"/>
    </location>
</feature>
<keyword evidence="1" id="KW-0812">Transmembrane</keyword>
<proteinExistence type="predicted"/>
<evidence type="ECO:0000313" key="3">
    <source>
        <dbReference type="Proteomes" id="UP000316925"/>
    </source>
</evidence>
<keyword evidence="1" id="KW-1133">Transmembrane helix</keyword>
<dbReference type="Proteomes" id="UP000316925">
    <property type="component" value="Unassembled WGS sequence"/>
</dbReference>
<reference evidence="2 3" key="1">
    <citation type="submission" date="2019-03" db="EMBL/GenBank/DDBJ databases">
        <title>Metabolic potential of uncultured bacteria and archaea associated with petroleum seepage in deep-sea sediments.</title>
        <authorList>
            <person name="Dong X."/>
            <person name="Hubert C."/>
        </authorList>
    </citation>
    <scope>NUCLEOTIDE SEQUENCE [LARGE SCALE GENOMIC DNA]</scope>
    <source>
        <strain evidence="2">E29_bin28</strain>
    </source>
</reference>
<evidence type="ECO:0000313" key="2">
    <source>
        <dbReference type="EMBL" id="TET94264.1"/>
    </source>
</evidence>
<gene>
    <name evidence="2" type="ORF">E3J33_00380</name>
</gene>
<dbReference type="AlphaFoldDB" id="A0A523YS22"/>
<evidence type="ECO:0000256" key="1">
    <source>
        <dbReference type="SAM" id="Phobius"/>
    </source>
</evidence>
<name>A0A523YS22_UNCAE</name>
<accession>A0A523YS22</accession>
<keyword evidence="1" id="KW-0472">Membrane</keyword>
<comment type="caution">
    <text evidence="2">The sequence shown here is derived from an EMBL/GenBank/DDBJ whole genome shotgun (WGS) entry which is preliminary data.</text>
</comment>
<dbReference type="EMBL" id="SOIJ01000020">
    <property type="protein sequence ID" value="TET94264.1"/>
    <property type="molecule type" value="Genomic_DNA"/>
</dbReference>
<organism evidence="2 3">
    <name type="scientific">Aerophobetes bacterium</name>
    <dbReference type="NCBI Taxonomy" id="2030807"/>
    <lineage>
        <taxon>Bacteria</taxon>
        <taxon>Candidatus Aerophobota</taxon>
    </lineage>
</organism>
<evidence type="ECO:0008006" key="4">
    <source>
        <dbReference type="Google" id="ProtNLM"/>
    </source>
</evidence>
<sequence length="146" mass="16636">MKKGFKKQTYLAGMGFALVEVILATAILSGGLLMIVRVFPLGLKIEQKVERYSTASLLGQTLMEEIKRRGYDDLSEALPEDTNGQGIGEGKFEEYQGYGYEVEWWDTETPNLRKVRVRVLYGKAGAEDRNNPRQYLELVTYLARYN</sequence>